<keyword evidence="7" id="KW-1185">Reference proteome</keyword>
<dbReference type="AlphaFoldDB" id="A0A5J4KK10"/>
<evidence type="ECO:0000256" key="4">
    <source>
        <dbReference type="ARBA" id="ARBA00022833"/>
    </source>
</evidence>
<dbReference type="InterPro" id="IPR032466">
    <property type="entry name" value="Metal_Hydrolase"/>
</dbReference>
<protein>
    <submittedName>
        <fullName evidence="6">Formimidoylglutamate deiminase</fullName>
    </submittedName>
</protein>
<evidence type="ECO:0000256" key="3">
    <source>
        <dbReference type="ARBA" id="ARBA00022801"/>
    </source>
</evidence>
<dbReference type="Gene3D" id="3.20.20.140">
    <property type="entry name" value="Metal-dependent hydrolases"/>
    <property type="match status" value="1"/>
</dbReference>
<dbReference type="EMBL" id="BKZW01000001">
    <property type="protein sequence ID" value="GER86501.1"/>
    <property type="molecule type" value="Genomic_DNA"/>
</dbReference>
<dbReference type="Pfam" id="PF01979">
    <property type="entry name" value="Amidohydro_1"/>
    <property type="match status" value="1"/>
</dbReference>
<dbReference type="GO" id="GO:0005829">
    <property type="term" value="C:cytosol"/>
    <property type="evidence" value="ECO:0007669"/>
    <property type="project" value="TreeGrafter"/>
</dbReference>
<dbReference type="InterPro" id="IPR010252">
    <property type="entry name" value="HutF"/>
</dbReference>
<evidence type="ECO:0000313" key="6">
    <source>
        <dbReference type="EMBL" id="GER86501.1"/>
    </source>
</evidence>
<sequence>MKRLAPDYVYTPQGLMSGQVVNISDQGFILSITDRESGEEVTEVLPGMVLLPGFVNTHSHAFQRALRGHTHRRLSANDTFWTWRHAMYTAVQRLTPDLIYEQTLQVYREMLAAGYTSVGEFHYVHHKPDGQPYENSNILSEMVVQAGRDAGIRVVLLLTAYAQGNFHQPPDTYQRRFCDRSLDAYLTRAEALRVTGIPFGVAPHSVRAVPADWLRAIANYSRQYHLPFHIHADEQQAEIEQCLAAEGCTPIELLQRSEALSHLTTVVHATHANAQEIELLARAGSTVCVCPTTEGDLGDGIAPYNELRQANIPLAIGSDSNTRLDPFEELRWAEYSARMRYQRRRVLVPDELDSPGSLLFSYGTKIGAQALGLQSGQIASGQAADFIAIDLNTPALAGWTSEDVLDTLFFGVSSSQVIKQTWVQGQKVWSAWC</sequence>
<dbReference type="Proteomes" id="UP000326912">
    <property type="component" value="Unassembled WGS sequence"/>
</dbReference>
<dbReference type="NCBIfam" id="TIGR02022">
    <property type="entry name" value="hutF"/>
    <property type="match status" value="1"/>
</dbReference>
<evidence type="ECO:0000313" key="7">
    <source>
        <dbReference type="Proteomes" id="UP000326912"/>
    </source>
</evidence>
<dbReference type="PANTHER" id="PTHR11271:SF48">
    <property type="entry name" value="AMIDOHYDROLASE-RELATED DOMAIN-CONTAINING PROTEIN"/>
    <property type="match status" value="1"/>
</dbReference>
<dbReference type="InterPro" id="IPR011059">
    <property type="entry name" value="Metal-dep_hydrolase_composite"/>
</dbReference>
<reference evidence="6 7" key="1">
    <citation type="submission" date="2019-10" db="EMBL/GenBank/DDBJ databases">
        <title>Dictyobacter vulcani sp. nov., within the class Ktedonobacteria, isolated from soil of volcanic Mt. Zao.</title>
        <authorList>
            <person name="Zheng Y."/>
            <person name="Wang C.M."/>
            <person name="Sakai Y."/>
            <person name="Abe K."/>
            <person name="Yokota A."/>
            <person name="Yabe S."/>
        </authorList>
    </citation>
    <scope>NUCLEOTIDE SEQUENCE [LARGE SCALE GENOMIC DNA]</scope>
    <source>
        <strain evidence="6 7">W12</strain>
    </source>
</reference>
<comment type="cofactor">
    <cofactor evidence="1">
        <name>Zn(2+)</name>
        <dbReference type="ChEBI" id="CHEBI:29105"/>
    </cofactor>
</comment>
<gene>
    <name evidence="6" type="primary">hutF</name>
    <name evidence="6" type="ORF">KDW_06630</name>
</gene>
<keyword evidence="2" id="KW-0479">Metal-binding</keyword>
<feature type="domain" description="Amidohydrolase-related" evidence="5">
    <location>
        <begin position="49"/>
        <end position="428"/>
    </location>
</feature>
<evidence type="ECO:0000256" key="1">
    <source>
        <dbReference type="ARBA" id="ARBA00001947"/>
    </source>
</evidence>
<dbReference type="PANTHER" id="PTHR11271">
    <property type="entry name" value="GUANINE DEAMINASE"/>
    <property type="match status" value="1"/>
</dbReference>
<dbReference type="RefSeq" id="WP_151754620.1">
    <property type="nucleotide sequence ID" value="NZ_BKZW01000001.1"/>
</dbReference>
<name>A0A5J4KK10_9CHLR</name>
<keyword evidence="4" id="KW-0862">Zinc</keyword>
<organism evidence="6 7">
    <name type="scientific">Dictyobacter vulcani</name>
    <dbReference type="NCBI Taxonomy" id="2607529"/>
    <lineage>
        <taxon>Bacteria</taxon>
        <taxon>Bacillati</taxon>
        <taxon>Chloroflexota</taxon>
        <taxon>Ktedonobacteria</taxon>
        <taxon>Ktedonobacterales</taxon>
        <taxon>Dictyobacteraceae</taxon>
        <taxon>Dictyobacter</taxon>
    </lineage>
</organism>
<dbReference type="SUPFAM" id="SSF51338">
    <property type="entry name" value="Composite domain of metallo-dependent hydrolases"/>
    <property type="match status" value="1"/>
</dbReference>
<dbReference type="SUPFAM" id="SSF51556">
    <property type="entry name" value="Metallo-dependent hydrolases"/>
    <property type="match status" value="1"/>
</dbReference>
<keyword evidence="3" id="KW-0378">Hydrolase</keyword>
<dbReference type="GO" id="GO:0046872">
    <property type="term" value="F:metal ion binding"/>
    <property type="evidence" value="ECO:0007669"/>
    <property type="project" value="UniProtKB-KW"/>
</dbReference>
<dbReference type="InterPro" id="IPR006680">
    <property type="entry name" value="Amidohydro-rel"/>
</dbReference>
<accession>A0A5J4KK10</accession>
<proteinExistence type="predicted"/>
<dbReference type="InterPro" id="IPR051607">
    <property type="entry name" value="Metallo-dep_hydrolases"/>
</dbReference>
<evidence type="ECO:0000256" key="2">
    <source>
        <dbReference type="ARBA" id="ARBA00022723"/>
    </source>
</evidence>
<comment type="caution">
    <text evidence="6">The sequence shown here is derived from an EMBL/GenBank/DDBJ whole genome shotgun (WGS) entry which is preliminary data.</text>
</comment>
<evidence type="ECO:0000259" key="5">
    <source>
        <dbReference type="Pfam" id="PF01979"/>
    </source>
</evidence>
<dbReference type="Gene3D" id="2.30.40.10">
    <property type="entry name" value="Urease, subunit C, domain 1"/>
    <property type="match status" value="1"/>
</dbReference>
<dbReference type="NCBIfam" id="NF006681">
    <property type="entry name" value="PRK09229.1-2"/>
    <property type="match status" value="1"/>
</dbReference>
<dbReference type="GO" id="GO:0019239">
    <property type="term" value="F:deaminase activity"/>
    <property type="evidence" value="ECO:0007669"/>
    <property type="project" value="TreeGrafter"/>
</dbReference>